<gene>
    <name evidence="2" type="ORF">DAMNIGENAA_13630</name>
</gene>
<accession>A0A9W6D139</accession>
<proteinExistence type="predicted"/>
<comment type="caution">
    <text evidence="2">The sequence shown here is derived from an EMBL/GenBank/DDBJ whole genome shotgun (WGS) entry which is preliminary data.</text>
</comment>
<dbReference type="InterPro" id="IPR011008">
    <property type="entry name" value="Dimeric_a/b-barrel"/>
</dbReference>
<dbReference type="Proteomes" id="UP001144372">
    <property type="component" value="Unassembled WGS sequence"/>
</dbReference>
<evidence type="ECO:0000313" key="3">
    <source>
        <dbReference type="Proteomes" id="UP001144372"/>
    </source>
</evidence>
<organism evidence="2 3">
    <name type="scientific">Desulforhabdus amnigena</name>
    <dbReference type="NCBI Taxonomy" id="40218"/>
    <lineage>
        <taxon>Bacteria</taxon>
        <taxon>Pseudomonadati</taxon>
        <taxon>Thermodesulfobacteriota</taxon>
        <taxon>Syntrophobacteria</taxon>
        <taxon>Syntrophobacterales</taxon>
        <taxon>Syntrophobacteraceae</taxon>
        <taxon>Desulforhabdus</taxon>
    </lineage>
</organism>
<keyword evidence="3" id="KW-1185">Reference proteome</keyword>
<dbReference type="RefSeq" id="WP_281793210.1">
    <property type="nucleotide sequence ID" value="NZ_BSDR01000001.1"/>
</dbReference>
<dbReference type="EMBL" id="BSDR01000001">
    <property type="protein sequence ID" value="GLI33930.1"/>
    <property type="molecule type" value="Genomic_DNA"/>
</dbReference>
<dbReference type="InterPro" id="IPR007138">
    <property type="entry name" value="ABM_dom"/>
</dbReference>
<name>A0A9W6D139_9BACT</name>
<evidence type="ECO:0000313" key="2">
    <source>
        <dbReference type="EMBL" id="GLI33930.1"/>
    </source>
</evidence>
<dbReference type="Gene3D" id="3.30.70.100">
    <property type="match status" value="1"/>
</dbReference>
<feature type="domain" description="ABM" evidence="1">
    <location>
        <begin position="20"/>
        <end position="74"/>
    </location>
</feature>
<evidence type="ECO:0000259" key="1">
    <source>
        <dbReference type="Pfam" id="PF03992"/>
    </source>
</evidence>
<reference evidence="2" key="1">
    <citation type="submission" date="2022-12" db="EMBL/GenBank/DDBJ databases">
        <title>Reference genome sequencing for broad-spectrum identification of bacterial and archaeal isolates by mass spectrometry.</title>
        <authorList>
            <person name="Sekiguchi Y."/>
            <person name="Tourlousse D.M."/>
        </authorList>
    </citation>
    <scope>NUCLEOTIDE SEQUENCE</scope>
    <source>
        <strain evidence="2">ASRB1</strain>
    </source>
</reference>
<protein>
    <recommendedName>
        <fullName evidence="1">ABM domain-containing protein</fullName>
    </recommendedName>
</protein>
<dbReference type="SUPFAM" id="SSF54909">
    <property type="entry name" value="Dimeric alpha+beta barrel"/>
    <property type="match status" value="1"/>
</dbReference>
<sequence length="110" mass="12603">MNVHVLIERKFKGSPYPEHLQAILNFRIKAMQQRGYVRGETFVNKEDPREVVVLSVWSSVKDWEKWANSEERRKLEDEMASYLEGAPKIKVLVAGADYMKEAYSAAAGGE</sequence>
<dbReference type="AlphaFoldDB" id="A0A9W6D139"/>
<dbReference type="Pfam" id="PF03992">
    <property type="entry name" value="ABM"/>
    <property type="match status" value="1"/>
</dbReference>